<reference evidence="4" key="1">
    <citation type="submission" date="2020-04" db="EMBL/GenBank/DDBJ databases">
        <authorList>
            <person name="Sombolestani A."/>
        </authorList>
    </citation>
    <scope>NUCLEOTIDE SEQUENCE</scope>
    <source>
        <strain evidence="4">LMG 31484</strain>
    </source>
</reference>
<evidence type="ECO:0000313" key="5">
    <source>
        <dbReference type="Proteomes" id="UP000623107"/>
    </source>
</evidence>
<keyword evidence="5" id="KW-1185">Reference proteome</keyword>
<dbReference type="PANTHER" id="PTHR46401:SF2">
    <property type="entry name" value="GLYCOSYLTRANSFERASE WBBK-RELATED"/>
    <property type="match status" value="1"/>
</dbReference>
<evidence type="ECO:0000256" key="2">
    <source>
        <dbReference type="SAM" id="MobiDB-lite"/>
    </source>
</evidence>
<reference evidence="4" key="2">
    <citation type="submission" date="2020-11" db="EMBL/GenBank/DDBJ databases">
        <title>Description of novel Gluconobacter species.</title>
        <authorList>
            <person name="Cleenwerck I."/>
            <person name="Cnockaert M."/>
            <person name="Borremans W."/>
            <person name="Wieme A.D."/>
            <person name="De Vuyst L."/>
            <person name="Vandamme P."/>
        </authorList>
    </citation>
    <scope>NUCLEOTIDE SEQUENCE</scope>
    <source>
        <strain evidence="4">LMG 31484</strain>
    </source>
</reference>
<dbReference type="InterPro" id="IPR001296">
    <property type="entry name" value="Glyco_trans_1"/>
</dbReference>
<evidence type="ECO:0000313" key="4">
    <source>
        <dbReference type="EMBL" id="MBF0858525.1"/>
    </source>
</evidence>
<evidence type="ECO:0000256" key="1">
    <source>
        <dbReference type="ARBA" id="ARBA00022679"/>
    </source>
</evidence>
<sequence length="491" mass="55209">MTLWIDIDDLLTYLAHHSRPSGIQRVVYEISGALHHLGGGTVRFVRRGENWRDLRVVDWSFAQALFDRMTFTPVDRKSPERAPAAQTPDEPETEASGLSSQLPAFVVPASDSTVSNDSLLGELLQIQKGTLKQALSVPGGFVRVTERHVSTSLKRSRDIWQTKRDQRKEQAAQKKAQQTRIVLPPGAPLTEAAGPGDIFLTLGAPWHHADYATMVRWIRDVLRMSYGLLMYDLVPIRHPEWCTRDMIQDYTDWHQAILPLADRIFAISQATARDVESYLKEQGIDTPVQAIPLGTGFGLAETATASEALVDEPYALFVSTIEARKNHALLFRVWRQLLEDMPAEQVPTLVFAGREGWLVSDLMQQLENSRWLNGKIRFIQNLTDGELRRLYADCSFTLFPSFFEGWGLPVTESLSMGRPCIASNTTSIPEAGGSLGRYFNPCSLKEAYTVIRQTIEDPEGLTAWTQQVRTEFKPRPWTESAKTILATLETL</sequence>
<dbReference type="RefSeq" id="WP_194259236.1">
    <property type="nucleotide sequence ID" value="NZ_JABCQG010000004.1"/>
</dbReference>
<protein>
    <submittedName>
        <fullName evidence="4">Glycosyltransferase family 4 protein</fullName>
    </submittedName>
</protein>
<dbReference type="SUPFAM" id="SSF53756">
    <property type="entry name" value="UDP-Glycosyltransferase/glycogen phosphorylase"/>
    <property type="match status" value="1"/>
</dbReference>
<feature type="domain" description="Glycosyl transferase family 1" evidence="3">
    <location>
        <begin position="310"/>
        <end position="468"/>
    </location>
</feature>
<dbReference type="CDD" id="cd03809">
    <property type="entry name" value="GT4_MtfB-like"/>
    <property type="match status" value="1"/>
</dbReference>
<dbReference type="Proteomes" id="UP000623107">
    <property type="component" value="Unassembled WGS sequence"/>
</dbReference>
<gene>
    <name evidence="4" type="ORF">HKD24_04740</name>
</gene>
<feature type="compositionally biased region" description="Basic and acidic residues" evidence="2">
    <location>
        <begin position="155"/>
        <end position="172"/>
    </location>
</feature>
<comment type="caution">
    <text evidence="4">The sequence shown here is derived from an EMBL/GenBank/DDBJ whole genome shotgun (WGS) entry which is preliminary data.</text>
</comment>
<feature type="region of interest" description="Disordered" evidence="2">
    <location>
        <begin position="75"/>
        <end position="99"/>
    </location>
</feature>
<organism evidence="4 5">
    <name type="scientific">Gluconobacter vitians</name>
    <dbReference type="NCBI Taxonomy" id="2728102"/>
    <lineage>
        <taxon>Bacteria</taxon>
        <taxon>Pseudomonadati</taxon>
        <taxon>Pseudomonadota</taxon>
        <taxon>Alphaproteobacteria</taxon>
        <taxon>Acetobacterales</taxon>
        <taxon>Acetobacteraceae</taxon>
        <taxon>Gluconobacter</taxon>
    </lineage>
</organism>
<dbReference type="Pfam" id="PF00534">
    <property type="entry name" value="Glycos_transf_1"/>
    <property type="match status" value="1"/>
</dbReference>
<dbReference type="Gene3D" id="3.40.50.2000">
    <property type="entry name" value="Glycogen Phosphorylase B"/>
    <property type="match status" value="1"/>
</dbReference>
<accession>A0ABR9Y3L4</accession>
<evidence type="ECO:0000259" key="3">
    <source>
        <dbReference type="Pfam" id="PF00534"/>
    </source>
</evidence>
<keyword evidence="1" id="KW-0808">Transferase</keyword>
<dbReference type="PANTHER" id="PTHR46401">
    <property type="entry name" value="GLYCOSYLTRANSFERASE WBBK-RELATED"/>
    <property type="match status" value="1"/>
</dbReference>
<dbReference type="EMBL" id="JABCQG010000004">
    <property type="protein sequence ID" value="MBF0858525.1"/>
    <property type="molecule type" value="Genomic_DNA"/>
</dbReference>
<feature type="region of interest" description="Disordered" evidence="2">
    <location>
        <begin position="155"/>
        <end position="178"/>
    </location>
</feature>
<name>A0ABR9Y3L4_9PROT</name>
<proteinExistence type="predicted"/>